<accession>A0AAU8JBF9</accession>
<dbReference type="AlphaFoldDB" id="A0AAU8JBF9"/>
<gene>
    <name evidence="2" type="ORF">ABWT76_004804</name>
</gene>
<sequence length="158" mass="17461">MPLLAPLEKIIPVSVLLTVVLSSCTHRPLAECRPLMTMLNQGNDLLTNVALNDGKAISQKANSLKLLRQELEKLAVTDEKLQEFRSQFVQIYQIYGDAFAQTSAAIAIVNKSTLEVTLPQVKQARLKVTQARLSISQASQEAESLSKQINRYCKVPSP</sequence>
<dbReference type="EMBL" id="CP159837">
    <property type="protein sequence ID" value="XCM36072.1"/>
    <property type="molecule type" value="Genomic_DNA"/>
</dbReference>
<feature type="coiled-coil region" evidence="1">
    <location>
        <begin position="121"/>
        <end position="148"/>
    </location>
</feature>
<reference evidence="2" key="1">
    <citation type="submission" date="2024-07" db="EMBL/GenBank/DDBJ databases">
        <authorList>
            <person name="Kim Y.J."/>
            <person name="Jeong J.Y."/>
        </authorList>
    </citation>
    <scope>NUCLEOTIDE SEQUENCE</scope>
    <source>
        <strain evidence="2">GIHE-MW2</strain>
    </source>
</reference>
<name>A0AAU8JBF9_9CYAN</name>
<protein>
    <submittedName>
        <fullName evidence="2">Uncharacterized protein</fullName>
    </submittedName>
</protein>
<evidence type="ECO:0000313" key="2">
    <source>
        <dbReference type="EMBL" id="XCM36072.1"/>
    </source>
</evidence>
<keyword evidence="1" id="KW-0175">Coiled coil</keyword>
<dbReference type="RefSeq" id="WP_054464153.1">
    <property type="nucleotide sequence ID" value="NZ_CP159837.1"/>
</dbReference>
<evidence type="ECO:0000256" key="1">
    <source>
        <dbReference type="SAM" id="Coils"/>
    </source>
</evidence>
<organism evidence="2">
    <name type="scientific">Planktothricoides raciborskii GIHE-MW2</name>
    <dbReference type="NCBI Taxonomy" id="2792601"/>
    <lineage>
        <taxon>Bacteria</taxon>
        <taxon>Bacillati</taxon>
        <taxon>Cyanobacteriota</taxon>
        <taxon>Cyanophyceae</taxon>
        <taxon>Oscillatoriophycideae</taxon>
        <taxon>Oscillatoriales</taxon>
        <taxon>Oscillatoriaceae</taxon>
        <taxon>Planktothricoides</taxon>
    </lineage>
</organism>
<proteinExistence type="predicted"/>